<gene>
    <name evidence="4" type="ORF">ERS852392_03122</name>
    <name evidence="3" type="ORF">ERS852444_03411</name>
</gene>
<dbReference type="InterPro" id="IPR006829">
    <property type="entry name" value="LXG_dom"/>
</dbReference>
<sequence>MASNGSLKLKSASLLDMYNTVHTYEETVQDALYAQYKAAYKLTVTNYMRGDAADAFKTYLSQGTVNMIQGLLDVSSEMTMIIQLITEIFYQFDSASDAIINESQLDSIKSTLDTKKKIYDGMSGELSTVMCLASQYISTTDIGSSDVDDAYGDVKESIKQIQDNMYSADADALTSAKELLVRIQELKNQVTQTMGICYKDGNFIPDSAATLSKQNWYSQQSNTTLVMLLAEDPFEYEAGAVAISEDQWAAGLCSDVYVYAGYSILSASGEAGVEDGTAFAKARASVLNLNGYAQLTDYVKAQGEAKICYVEGDVKAGASDRYFGAHVNAEAGVIKVNGSVVIGSDDFNGYIKGDAKVLVADGKAAFEFEEDGKYAIGVDAGATLASASAEGGFSFLSYKVYDGSATGSEKDDLFKLSASASLEGGGSFAVYSESKTAIETDLVNVNATSLKIECSFLVGGCIQVTVPTLYFKWPW</sequence>
<dbReference type="RefSeq" id="WP_055172085.1">
    <property type="nucleotide sequence ID" value="NZ_CYXX01000042.1"/>
</dbReference>
<dbReference type="Proteomes" id="UP000095453">
    <property type="component" value="Unassembled WGS sequence"/>
</dbReference>
<dbReference type="EMBL" id="CYYR01000029">
    <property type="protein sequence ID" value="CUO42522.1"/>
    <property type="molecule type" value="Genomic_DNA"/>
</dbReference>
<proteinExistence type="inferred from homology"/>
<reference evidence="5 6" key="1">
    <citation type="submission" date="2015-09" db="EMBL/GenBank/DDBJ databases">
        <authorList>
            <consortium name="Pathogen Informatics"/>
        </authorList>
    </citation>
    <scope>NUCLEOTIDE SEQUENCE [LARGE SCALE GENOMIC DNA]</scope>
    <source>
        <strain evidence="4 5">2789STDY5608835</strain>
        <strain evidence="3 6">2789STDY5608887</strain>
    </source>
</reference>
<evidence type="ECO:0000256" key="1">
    <source>
        <dbReference type="ARBA" id="ARBA00034117"/>
    </source>
</evidence>
<dbReference type="Proteomes" id="UP000095395">
    <property type="component" value="Unassembled WGS sequence"/>
</dbReference>
<protein>
    <submittedName>
        <fullName evidence="3">Bacillus transposase protein</fullName>
    </submittedName>
</protein>
<feature type="domain" description="LXG" evidence="2">
    <location>
        <begin position="47"/>
        <end position="194"/>
    </location>
</feature>
<evidence type="ECO:0000313" key="6">
    <source>
        <dbReference type="Proteomes" id="UP000095453"/>
    </source>
</evidence>
<dbReference type="Pfam" id="PF04740">
    <property type="entry name" value="LXG"/>
    <property type="match status" value="1"/>
</dbReference>
<comment type="similarity">
    <text evidence="1">In the N-terminal section; belongs to the LXG family.</text>
</comment>
<evidence type="ECO:0000259" key="2">
    <source>
        <dbReference type="Pfam" id="PF04740"/>
    </source>
</evidence>
<dbReference type="AlphaFoldDB" id="A0A173VU20"/>
<evidence type="ECO:0000313" key="4">
    <source>
        <dbReference type="EMBL" id="CUO42522.1"/>
    </source>
</evidence>
<evidence type="ECO:0000313" key="5">
    <source>
        <dbReference type="Proteomes" id="UP000095395"/>
    </source>
</evidence>
<name>A0A173VU20_9FIRM</name>
<evidence type="ECO:0000313" key="3">
    <source>
        <dbReference type="EMBL" id="CUN30126.1"/>
    </source>
</evidence>
<accession>A0A173VU20</accession>
<dbReference type="EMBL" id="CYXX01000042">
    <property type="protein sequence ID" value="CUN30126.1"/>
    <property type="molecule type" value="Genomic_DNA"/>
</dbReference>
<organism evidence="3 6">
    <name type="scientific">Roseburia inulinivorans</name>
    <dbReference type="NCBI Taxonomy" id="360807"/>
    <lineage>
        <taxon>Bacteria</taxon>
        <taxon>Bacillati</taxon>
        <taxon>Bacillota</taxon>
        <taxon>Clostridia</taxon>
        <taxon>Lachnospirales</taxon>
        <taxon>Lachnospiraceae</taxon>
        <taxon>Roseburia</taxon>
    </lineage>
</organism>